<proteinExistence type="inferred from homology"/>
<dbReference type="InterPro" id="IPR037402">
    <property type="entry name" value="YidZ_PBP2"/>
</dbReference>
<dbReference type="InterPro" id="IPR036390">
    <property type="entry name" value="WH_DNA-bd_sf"/>
</dbReference>
<evidence type="ECO:0000256" key="3">
    <source>
        <dbReference type="ARBA" id="ARBA00023125"/>
    </source>
</evidence>
<evidence type="ECO:0000259" key="5">
    <source>
        <dbReference type="PROSITE" id="PS50931"/>
    </source>
</evidence>
<dbReference type="Gene3D" id="1.10.10.10">
    <property type="entry name" value="Winged helix-like DNA-binding domain superfamily/Winged helix DNA-binding domain"/>
    <property type="match status" value="1"/>
</dbReference>
<dbReference type="SUPFAM" id="SSF46785">
    <property type="entry name" value="Winged helix' DNA-binding domain"/>
    <property type="match status" value="1"/>
</dbReference>
<dbReference type="InterPro" id="IPR005119">
    <property type="entry name" value="LysR_subst-bd"/>
</dbReference>
<dbReference type="InterPro" id="IPR036388">
    <property type="entry name" value="WH-like_DNA-bd_sf"/>
</dbReference>
<accession>A0ABZ2BVY5</accession>
<protein>
    <submittedName>
        <fullName evidence="6">Nodulation protein D 2</fullName>
    </submittedName>
</protein>
<dbReference type="PROSITE" id="PS50931">
    <property type="entry name" value="HTH_LYSR"/>
    <property type="match status" value="1"/>
</dbReference>
<evidence type="ECO:0000256" key="4">
    <source>
        <dbReference type="ARBA" id="ARBA00023163"/>
    </source>
</evidence>
<dbReference type="PANTHER" id="PTHR30118">
    <property type="entry name" value="HTH-TYPE TRANSCRIPTIONAL REGULATOR LEUO-RELATED"/>
    <property type="match status" value="1"/>
</dbReference>
<dbReference type="InterPro" id="IPR000847">
    <property type="entry name" value="LysR_HTH_N"/>
</dbReference>
<keyword evidence="2" id="KW-0805">Transcription regulation</keyword>
<evidence type="ECO:0000313" key="7">
    <source>
        <dbReference type="Proteomes" id="UP001318682"/>
    </source>
</evidence>
<reference evidence="7" key="2">
    <citation type="submission" date="2024-01" db="EMBL/GenBank/DDBJ databases">
        <title>Roseobacter fucihabitans sp. nov., isolated from the brown alga Fucus spiralis.</title>
        <authorList>
            <person name="Hahnke S."/>
            <person name="Berger M."/>
            <person name="Schlingloff A."/>
            <person name="Athale I."/>
            <person name="Neumann-Schaal M."/>
            <person name="Adenaya A."/>
            <person name="Poehlein A."/>
            <person name="Daniel R."/>
            <person name="Pertersen J."/>
            <person name="Brinkhoff T."/>
        </authorList>
    </citation>
    <scope>NUCLEOTIDE SEQUENCE [LARGE SCALE GENOMIC DNA]</scope>
    <source>
        <strain evidence="7">B14</strain>
    </source>
</reference>
<dbReference type="Proteomes" id="UP001318682">
    <property type="component" value="Chromosome"/>
</dbReference>
<dbReference type="InterPro" id="IPR050389">
    <property type="entry name" value="LysR-type_TF"/>
</dbReference>
<organism evidence="6 7">
    <name type="scientific">Roseobacter fucihabitans</name>
    <dbReference type="NCBI Taxonomy" id="1537242"/>
    <lineage>
        <taxon>Bacteria</taxon>
        <taxon>Pseudomonadati</taxon>
        <taxon>Pseudomonadota</taxon>
        <taxon>Alphaproteobacteria</taxon>
        <taxon>Rhodobacterales</taxon>
        <taxon>Roseobacteraceae</taxon>
        <taxon>Roseobacter</taxon>
    </lineage>
</organism>
<dbReference type="Pfam" id="PF00126">
    <property type="entry name" value="HTH_1"/>
    <property type="match status" value="1"/>
</dbReference>
<dbReference type="Pfam" id="PF03466">
    <property type="entry name" value="LysR_substrate"/>
    <property type="match status" value="1"/>
</dbReference>
<name>A0ABZ2BVY5_9RHOB</name>
<evidence type="ECO:0000313" key="6">
    <source>
        <dbReference type="EMBL" id="WVX50234.1"/>
    </source>
</evidence>
<feature type="domain" description="HTH lysR-type" evidence="5">
    <location>
        <begin position="28"/>
        <end position="85"/>
    </location>
</feature>
<keyword evidence="4" id="KW-0804">Transcription</keyword>
<evidence type="ECO:0000256" key="1">
    <source>
        <dbReference type="ARBA" id="ARBA00009437"/>
    </source>
</evidence>
<dbReference type="RefSeq" id="WP_187430942.1">
    <property type="nucleotide sequence ID" value="NZ_CP143423.1"/>
</dbReference>
<evidence type="ECO:0000256" key="2">
    <source>
        <dbReference type="ARBA" id="ARBA00023015"/>
    </source>
</evidence>
<dbReference type="PANTHER" id="PTHR30118:SF15">
    <property type="entry name" value="TRANSCRIPTIONAL REGULATORY PROTEIN"/>
    <property type="match status" value="1"/>
</dbReference>
<dbReference type="SUPFAM" id="SSF53850">
    <property type="entry name" value="Periplasmic binding protein-like II"/>
    <property type="match status" value="1"/>
</dbReference>
<keyword evidence="3" id="KW-0238">DNA-binding</keyword>
<dbReference type="Gene3D" id="3.40.190.10">
    <property type="entry name" value="Periplasmic binding protein-like II"/>
    <property type="match status" value="2"/>
</dbReference>
<sequence>MTKVSTETQPKPNETISVIMKEIQLYRIDLNLLVVFEALMLEGSVAGAASKLNKTPSAVSHALARLREQVGDPLMVKVGGRMQASPFALQLIEDVRPVLMSIKRVLKLPEPFDPASSTRVFRVACPITAKFQTHVLDAVHNIAPDTRIEWLSAPREVHAAVSEGMIDIAHMGGERHLPDGFEEAELPPMEFVSFVRDTHPCIENWGPDAWTRYPHVKVAIGDEVRSPVEEVDKTDGTQRHVGALIAEFAGVAPLLSSSDYIATLPQEIMAWDMEQYGLQPLPPIGQTPKLRARFHWSARTANDPACVWLRELVMAAYRDAHSEAAALVAARSGQETAT</sequence>
<gene>
    <name evidence="6" type="primary">nodD2_3</name>
    <name evidence="6" type="ORF">ROLI_033310</name>
</gene>
<keyword evidence="7" id="KW-1185">Reference proteome</keyword>
<dbReference type="EMBL" id="CP143423">
    <property type="protein sequence ID" value="WVX50234.1"/>
    <property type="molecule type" value="Genomic_DNA"/>
</dbReference>
<reference evidence="6 7" key="1">
    <citation type="submission" date="2015-07" db="EMBL/GenBank/DDBJ databases">
        <authorList>
            <person name="Voget S."/>
            <person name="Dogs M."/>
            <person name="Brinkhoff T.H."/>
            <person name="Daniel R."/>
        </authorList>
    </citation>
    <scope>NUCLEOTIDE SEQUENCE [LARGE SCALE GENOMIC DNA]</scope>
    <source>
        <strain evidence="6 7">B14</strain>
    </source>
</reference>
<comment type="similarity">
    <text evidence="1">Belongs to the LysR transcriptional regulatory family.</text>
</comment>
<dbReference type="CDD" id="cd08417">
    <property type="entry name" value="PBP2_Nitroaromatics_like"/>
    <property type="match status" value="1"/>
</dbReference>